<dbReference type="SUPFAM" id="SSF49447">
    <property type="entry name" value="Second domain of Mu2 adaptin subunit (ap50) of ap2 adaptor"/>
    <property type="match status" value="1"/>
</dbReference>
<dbReference type="eggNOG" id="KOG2652">
    <property type="taxonomic scope" value="Eukaryota"/>
</dbReference>
<evidence type="ECO:0000313" key="10">
    <source>
        <dbReference type="RefSeq" id="NP_001314900.1"/>
    </source>
</evidence>
<dbReference type="PANTHER" id="PTHR10529">
    <property type="entry name" value="AP COMPLEX SUBUNIT MU"/>
    <property type="match status" value="1"/>
</dbReference>
<evidence type="ECO:0000259" key="6">
    <source>
        <dbReference type="PROSITE" id="PS51070"/>
    </source>
</evidence>
<dbReference type="RefSeq" id="NP_001314900.1">
    <property type="nucleotide sequence ID" value="NM_001327971.1"/>
</dbReference>
<dbReference type="GO" id="GO:0048488">
    <property type="term" value="P:synaptic vesicle endocytosis"/>
    <property type="evidence" value="ECO:0000318"/>
    <property type="project" value="GO_Central"/>
</dbReference>
<gene>
    <name evidence="10" type="primary">ston1</name>
</gene>
<protein>
    <submittedName>
        <fullName evidence="8">General transcription factor IIA, 1-like</fullName>
    </submittedName>
    <submittedName>
        <fullName evidence="10">Stonin-1</fullName>
    </submittedName>
</protein>
<dbReference type="SMR" id="F1R8F7"/>
<dbReference type="InterPro" id="IPR036168">
    <property type="entry name" value="AP2_Mu_C_sf"/>
</dbReference>
<evidence type="ECO:0000256" key="2">
    <source>
        <dbReference type="ARBA" id="ARBA00005579"/>
    </source>
</evidence>
<feature type="region of interest" description="Disordered" evidence="5">
    <location>
        <begin position="107"/>
        <end position="143"/>
    </location>
</feature>
<dbReference type="InterPro" id="IPR028565">
    <property type="entry name" value="MHD"/>
</dbReference>
<dbReference type="Bgee" id="ENSDARG00000104596">
    <property type="expression patterns" value="Expressed in spleen and 22 other cell types or tissues"/>
</dbReference>
<comment type="subcellular location">
    <subcellularLocation>
        <location evidence="1">Cytoplasm</location>
    </subcellularLocation>
</comment>
<accession>F1R8F7</accession>
<evidence type="ECO:0000256" key="4">
    <source>
        <dbReference type="ARBA" id="ARBA00022583"/>
    </source>
</evidence>
<dbReference type="GO" id="GO:0072583">
    <property type="term" value="P:clathrin-dependent endocytosis"/>
    <property type="evidence" value="ECO:0000318"/>
    <property type="project" value="GO_Central"/>
</dbReference>
<keyword evidence="3" id="KW-0963">Cytoplasm</keyword>
<keyword evidence="4" id="KW-0254">Endocytosis</keyword>
<dbReference type="PROSITE" id="PS51072">
    <property type="entry name" value="MHD"/>
    <property type="match status" value="1"/>
</dbReference>
<dbReference type="GO" id="GO:0030100">
    <property type="term" value="P:regulation of endocytosis"/>
    <property type="evidence" value="ECO:0000318"/>
    <property type="project" value="GO_Central"/>
</dbReference>
<feature type="region of interest" description="Disordered" evidence="5">
    <location>
        <begin position="1"/>
        <end position="20"/>
    </location>
</feature>
<evidence type="ECO:0000259" key="7">
    <source>
        <dbReference type="PROSITE" id="PS51072"/>
    </source>
</evidence>
<dbReference type="HOGENOM" id="CLU_016541_0_0_1"/>
<dbReference type="KEGG" id="dre:100334703"/>
<proteinExistence type="inferred from homology"/>
<feature type="compositionally biased region" description="Low complexity" evidence="5">
    <location>
        <begin position="115"/>
        <end position="126"/>
    </location>
</feature>
<comment type="similarity">
    <text evidence="2">Belongs to the Stoned B family.</text>
</comment>
<dbReference type="EMBL" id="FP102515">
    <property type="status" value="NOT_ANNOTATED_CDS"/>
    <property type="molecule type" value="Genomic_DNA"/>
</dbReference>
<dbReference type="GO" id="GO:0035615">
    <property type="term" value="F:clathrin adaptor activity"/>
    <property type="evidence" value="ECO:0000318"/>
    <property type="project" value="GO_Central"/>
</dbReference>
<reference evidence="8" key="1">
    <citation type="submission" date="2011-07" db="UniProtKB">
        <authorList>
            <consortium name="Ensembl"/>
        </authorList>
    </citation>
    <scope>IDENTIFICATION</scope>
    <source>
        <strain evidence="8">Tuebingen</strain>
    </source>
</reference>
<dbReference type="FunFam" id="2.60.40.1170:FF:000054">
    <property type="entry name" value="General transcription factor IIA, 1-like"/>
    <property type="match status" value="1"/>
</dbReference>
<dbReference type="PaxDb" id="7955-ENSDARP00000087679"/>
<dbReference type="eggNOG" id="KOG2677">
    <property type="taxonomic scope" value="Eukaryota"/>
</dbReference>
<evidence type="ECO:0000313" key="9">
    <source>
        <dbReference type="Proteomes" id="UP000000437"/>
    </source>
</evidence>
<reference evidence="10" key="4">
    <citation type="submission" date="2025-04" db="UniProtKB">
        <authorList>
            <consortium name="RefSeq"/>
        </authorList>
    </citation>
    <scope>IDENTIFICATION</scope>
    <source>
        <strain evidence="10">Tuebingen</strain>
    </source>
</reference>
<dbReference type="GeneID" id="100334703"/>
<dbReference type="OrthoDB" id="10063141at2759"/>
<reference evidence="10" key="3">
    <citation type="journal article" date="2016" name="BMC Genomics">
        <title>Gene evolution and gene expression after whole genome duplication in fish: the PhyloFish database.</title>
        <authorList>
            <person name="Pasquier J."/>
            <person name="Cabau C."/>
            <person name="Nguyen T."/>
            <person name="Jouanno E."/>
            <person name="Severac D."/>
            <person name="Braasch I."/>
            <person name="Journot L."/>
            <person name="Pontarotti P."/>
            <person name="Klopp C."/>
            <person name="Postlethwait J.H."/>
            <person name="Guiguen Y."/>
            <person name="Bobe J."/>
        </authorList>
    </citation>
    <scope>NUCLEOTIDE SEQUENCE</scope>
    <source>
        <strain evidence="10">Tuebingen</strain>
    </source>
</reference>
<dbReference type="GlyGen" id="F1R8F7">
    <property type="glycosylation" value="1 site"/>
</dbReference>
<feature type="compositionally biased region" description="Polar residues" evidence="5">
    <location>
        <begin position="61"/>
        <end position="73"/>
    </location>
</feature>
<dbReference type="PROSITE" id="PS51070">
    <property type="entry name" value="SHD"/>
    <property type="match status" value="1"/>
</dbReference>
<dbReference type="OMA" id="PIRDTSW"/>
<feature type="region of interest" description="Disordered" evidence="5">
    <location>
        <begin position="61"/>
        <end position="94"/>
    </location>
</feature>
<dbReference type="GO" id="GO:0008021">
    <property type="term" value="C:synaptic vesicle"/>
    <property type="evidence" value="ECO:0000318"/>
    <property type="project" value="GO_Central"/>
</dbReference>
<name>F1R8F7_DANRE</name>
<dbReference type="Gene3D" id="2.60.40.1170">
    <property type="entry name" value="Mu homology domain, subdomain B"/>
    <property type="match status" value="2"/>
</dbReference>
<dbReference type="CTD" id="11037"/>
<dbReference type="Proteomes" id="UP000000437">
    <property type="component" value="Chromosome 13"/>
</dbReference>
<accession>A0A8M1P3C4</accession>
<keyword evidence="9" id="KW-1185">Reference proteome</keyword>
<dbReference type="GeneTree" id="ENSGT00940000158817"/>
<evidence type="ECO:0000313" key="8">
    <source>
        <dbReference type="Ensembl" id="ENSDARP00000087679"/>
    </source>
</evidence>
<dbReference type="AlphaFoldDB" id="F1R8F7"/>
<dbReference type="Ensembl" id="ENSDART00000093247.4">
    <property type="protein sequence ID" value="ENSDARP00000087679.3"/>
    <property type="gene ID" value="ENSDARG00000104596.2"/>
</dbReference>
<organism evidence="8">
    <name type="scientific">Danio rerio</name>
    <name type="common">Zebrafish</name>
    <name type="synonym">Brachydanio rerio</name>
    <dbReference type="NCBI Taxonomy" id="7955"/>
    <lineage>
        <taxon>Eukaryota</taxon>
        <taxon>Metazoa</taxon>
        <taxon>Chordata</taxon>
        <taxon>Craniata</taxon>
        <taxon>Vertebrata</taxon>
        <taxon>Euteleostomi</taxon>
        <taxon>Actinopterygii</taxon>
        <taxon>Neopterygii</taxon>
        <taxon>Teleostei</taxon>
        <taxon>Ostariophysi</taxon>
        <taxon>Cypriniformes</taxon>
        <taxon>Danionidae</taxon>
        <taxon>Danioninae</taxon>
        <taxon>Danio</taxon>
    </lineage>
</organism>
<reference evidence="8 9" key="2">
    <citation type="journal article" date="2013" name="Nature">
        <title>The zebrafish reference genome sequence and its relationship to the human genome.</title>
        <authorList>
            <consortium name="Genome Reference Consortium Zebrafish"/>
            <person name="Howe K."/>
            <person name="Clark M.D."/>
            <person name="Torroja C.F."/>
            <person name="Torrance J."/>
            <person name="Berthelot C."/>
            <person name="Muffato M."/>
            <person name="Collins J.E."/>
            <person name="Humphray S."/>
            <person name="McLaren K."/>
            <person name="Matthews L."/>
            <person name="McLaren S."/>
            <person name="Sealy I."/>
            <person name="Caccamo M."/>
            <person name="Churcher C."/>
            <person name="Scott C."/>
            <person name="Barrett J.C."/>
            <person name="Koch R."/>
            <person name="Rauch G.J."/>
            <person name="White S."/>
            <person name="Chow W."/>
            <person name="Kilian B."/>
            <person name="Quintais L.T."/>
            <person name="Guerra-Assuncao J.A."/>
            <person name="Zhou Y."/>
            <person name="Gu Y."/>
            <person name="Yen J."/>
            <person name="Vogel J.H."/>
            <person name="Eyre T."/>
            <person name="Redmond S."/>
            <person name="Banerjee R."/>
            <person name="Chi J."/>
            <person name="Fu B."/>
            <person name="Langley E."/>
            <person name="Maguire S.F."/>
            <person name="Laird G.K."/>
            <person name="Lloyd D."/>
            <person name="Kenyon E."/>
            <person name="Donaldson S."/>
            <person name="Sehra H."/>
            <person name="Almeida-King J."/>
            <person name="Loveland J."/>
            <person name="Trevanion S."/>
            <person name="Jones M."/>
            <person name="Quail M."/>
            <person name="Willey D."/>
            <person name="Hunt A."/>
            <person name="Burton J."/>
            <person name="Sims S."/>
            <person name="McLay K."/>
            <person name="Plumb B."/>
            <person name="Davis J."/>
            <person name="Clee C."/>
            <person name="Oliver K."/>
            <person name="Clark R."/>
            <person name="Riddle C."/>
            <person name="Elliot D."/>
            <person name="Eliott D."/>
            <person name="Threadgold G."/>
            <person name="Harden G."/>
            <person name="Ware D."/>
            <person name="Begum S."/>
            <person name="Mortimore B."/>
            <person name="Mortimer B."/>
            <person name="Kerry G."/>
            <person name="Heath P."/>
            <person name="Phillimore B."/>
            <person name="Tracey A."/>
            <person name="Corby N."/>
            <person name="Dunn M."/>
            <person name="Johnson C."/>
            <person name="Wood J."/>
            <person name="Clark S."/>
            <person name="Pelan S."/>
            <person name="Griffiths G."/>
            <person name="Smith M."/>
            <person name="Glithero R."/>
            <person name="Howden P."/>
            <person name="Barker N."/>
            <person name="Lloyd C."/>
            <person name="Stevens C."/>
            <person name="Harley J."/>
            <person name="Holt K."/>
            <person name="Panagiotidis G."/>
            <person name="Lovell J."/>
            <person name="Beasley H."/>
            <person name="Henderson C."/>
            <person name="Gordon D."/>
            <person name="Auger K."/>
            <person name="Wright D."/>
            <person name="Collins J."/>
            <person name="Raisen C."/>
            <person name="Dyer L."/>
            <person name="Leung K."/>
            <person name="Robertson L."/>
            <person name="Ambridge K."/>
            <person name="Leongamornlert D."/>
            <person name="McGuire S."/>
            <person name="Gilderthorp R."/>
            <person name="Griffiths C."/>
            <person name="Manthravadi D."/>
            <person name="Nichol S."/>
            <person name="Barker G."/>
            <person name="Whitehead S."/>
            <person name="Kay M."/>
            <person name="Brown J."/>
            <person name="Murnane C."/>
            <person name="Gray E."/>
            <person name="Humphries M."/>
            <person name="Sycamore N."/>
            <person name="Barker D."/>
            <person name="Saunders D."/>
            <person name="Wallis J."/>
            <person name="Babbage A."/>
            <person name="Hammond S."/>
            <person name="Mashreghi-Mohammadi M."/>
            <person name="Barr L."/>
            <person name="Martin S."/>
            <person name="Wray P."/>
            <person name="Ellington A."/>
            <person name="Matthews N."/>
            <person name="Ellwood M."/>
            <person name="Woodmansey R."/>
            <person name="Clark G."/>
            <person name="Cooper J."/>
            <person name="Cooper J."/>
            <person name="Tromans A."/>
            <person name="Grafham D."/>
            <person name="Skuce C."/>
            <person name="Pandian R."/>
            <person name="Andrews R."/>
            <person name="Harrison E."/>
            <person name="Kimberley A."/>
            <person name="Garnett J."/>
            <person name="Fosker N."/>
            <person name="Hall R."/>
            <person name="Garner P."/>
            <person name="Kelly D."/>
            <person name="Bird C."/>
            <person name="Palmer S."/>
            <person name="Gehring I."/>
            <person name="Berger A."/>
            <person name="Dooley C.M."/>
            <person name="Ersan-Urun Z."/>
            <person name="Eser C."/>
            <person name="Geiger H."/>
            <person name="Geisler M."/>
            <person name="Karotki L."/>
            <person name="Kirn A."/>
            <person name="Konantz J."/>
            <person name="Konantz M."/>
            <person name="Oberlander M."/>
            <person name="Rudolph-Geiger S."/>
            <person name="Teucke M."/>
            <person name="Lanz C."/>
            <person name="Raddatz G."/>
            <person name="Osoegawa K."/>
            <person name="Zhu B."/>
            <person name="Rapp A."/>
            <person name="Widaa S."/>
            <person name="Langford C."/>
            <person name="Yang F."/>
            <person name="Schuster S.C."/>
            <person name="Carter N.P."/>
            <person name="Harrow J."/>
            <person name="Ning Z."/>
            <person name="Herrero J."/>
            <person name="Searle S.M."/>
            <person name="Enright A."/>
            <person name="Geisler R."/>
            <person name="Plasterk R.H."/>
            <person name="Lee C."/>
            <person name="Westerfield M."/>
            <person name="de Jong P.J."/>
            <person name="Zon L.I."/>
            <person name="Postlethwait J.H."/>
            <person name="Nusslein-Volhard C."/>
            <person name="Hubbard T.J."/>
            <person name="Roest Crollius H."/>
            <person name="Rogers J."/>
            <person name="Stemple D.L."/>
        </authorList>
    </citation>
    <scope>NUCLEOTIDE SEQUENCE [LARGE SCALE GENOMIC DNA]</scope>
    <source>
        <strain evidence="8">Tuebingen</strain>
    </source>
</reference>
<feature type="domain" description="MHD" evidence="7">
    <location>
        <begin position="323"/>
        <end position="621"/>
    </location>
</feature>
<dbReference type="Pfam" id="PF00928">
    <property type="entry name" value="Adap_comp_sub"/>
    <property type="match status" value="1"/>
</dbReference>
<evidence type="ECO:0000256" key="3">
    <source>
        <dbReference type="ARBA" id="ARBA00022490"/>
    </source>
</evidence>
<sequence length="634" mass="70313">MMPRSAADLQEDCAQSSKAMCSTNHPAHWVTFEDEGPVPPQCSVPRPRGLKLLLPTAQCWSSNGSSQVPTNTPLGAAPPGTSSGQGPPDASVSPTAADVELGLFWGDGGQRRDSWSSSSDSDSGLSPPRFFIRSKDGAEPPQDPLQYSYSYICHKLEQLRAEEGRGEGLALGPAVAPRPPSSFVPQGLFLSQRRPGWPLMLRIPEKKNRMSSRQWGPVYLRLLPGALLQLFYEEGLEKPFKEFQLQVQCALSGPALESYGEPGKIATLKVEQVWYTEKKRREARQLLKFGSTDYGALEDLRVSLEEELVRLGAPLLQHRPHEEQELFLQICDRVWMRQDSSGTVLESSAITQLHCLAFLNAPAECFLELGLLGRAPEEEDPLWMEILEYHLHRCVRQAEFAERRLLRFCPPDGCRVELLRFRTRGLACGDAPLRARGMLTLQGASVQLQVFLRLQPGFPTAGALPVCRRVEVRVPLPGECVLVPAGASLLRRRPLRARIHRNTCLGSALEAEAQSVTHASVGSVKYENVHRAVVWRIEQLPPKNTAVDVPQSCSCKLELASDQQIPADWQPLMRVECEVEEAAASSTRVQSVGIQSDIQPHKQLSSRALYHCQVEMEKQLMEADTQQQSSCATQ</sequence>
<feature type="domain" description="SHD" evidence="6">
    <location>
        <begin position="196"/>
        <end position="377"/>
    </location>
</feature>
<dbReference type="STRING" id="7955.ENSDARP00000087679"/>
<evidence type="ECO:0000256" key="1">
    <source>
        <dbReference type="ARBA" id="ARBA00004496"/>
    </source>
</evidence>
<dbReference type="InterPro" id="IPR050431">
    <property type="entry name" value="Adaptor_comp_med_subunit"/>
</dbReference>
<dbReference type="InterPro" id="IPR012320">
    <property type="entry name" value="SHD_dom"/>
</dbReference>
<dbReference type="ZFIN" id="ZDB-GENE-060929-28">
    <property type="gene designation" value="gtf2a1l"/>
</dbReference>
<evidence type="ECO:0000256" key="5">
    <source>
        <dbReference type="SAM" id="MobiDB-lite"/>
    </source>
</evidence>
<dbReference type="GO" id="GO:0030122">
    <property type="term" value="C:AP-2 adaptor complex"/>
    <property type="evidence" value="ECO:0000318"/>
    <property type="project" value="GO_Central"/>
</dbReference>